<proteinExistence type="predicted"/>
<protein>
    <submittedName>
        <fullName evidence="1">Uncharacterized protein</fullName>
    </submittedName>
</protein>
<name>A0A6J5KM44_9CAUD</name>
<reference evidence="1" key="1">
    <citation type="submission" date="2020-04" db="EMBL/GenBank/DDBJ databases">
        <authorList>
            <person name="Chiriac C."/>
            <person name="Salcher M."/>
            <person name="Ghai R."/>
            <person name="Kavagutti S V."/>
        </authorList>
    </citation>
    <scope>NUCLEOTIDE SEQUENCE</scope>
</reference>
<organism evidence="1">
    <name type="scientific">uncultured Caudovirales phage</name>
    <dbReference type="NCBI Taxonomy" id="2100421"/>
    <lineage>
        <taxon>Viruses</taxon>
        <taxon>Duplodnaviria</taxon>
        <taxon>Heunggongvirae</taxon>
        <taxon>Uroviricota</taxon>
        <taxon>Caudoviricetes</taxon>
        <taxon>Peduoviridae</taxon>
        <taxon>Maltschvirus</taxon>
        <taxon>Maltschvirus maltsch</taxon>
    </lineage>
</organism>
<dbReference type="EMBL" id="LR796155">
    <property type="protein sequence ID" value="CAB4121957.1"/>
    <property type="molecule type" value="Genomic_DNA"/>
</dbReference>
<gene>
    <name evidence="1" type="ORF">UFOVP16_31</name>
</gene>
<evidence type="ECO:0000313" key="1">
    <source>
        <dbReference type="EMBL" id="CAB4121957.1"/>
    </source>
</evidence>
<accession>A0A6J5KM44</accession>
<sequence length="79" mass="7773">MSDEPADDVVADAIAAPVVDDPAPAAIAPADAPVEDVSGDPDLATGQAMFAGNDGLVAVRTTSGWLTRDGVLVALLGGE</sequence>